<dbReference type="Gene3D" id="3.40.50.720">
    <property type="entry name" value="NAD(P)-binding Rossmann-like Domain"/>
    <property type="match status" value="1"/>
</dbReference>
<proteinExistence type="predicted"/>
<keyword evidence="1" id="KW-0560">Oxidoreductase</keyword>
<organism evidence="2 3">
    <name type="scientific">Rhipicephalus sanguineus</name>
    <name type="common">Brown dog tick</name>
    <name type="synonym">Ixodes sanguineus</name>
    <dbReference type="NCBI Taxonomy" id="34632"/>
    <lineage>
        <taxon>Eukaryota</taxon>
        <taxon>Metazoa</taxon>
        <taxon>Ecdysozoa</taxon>
        <taxon>Arthropoda</taxon>
        <taxon>Chelicerata</taxon>
        <taxon>Arachnida</taxon>
        <taxon>Acari</taxon>
        <taxon>Parasitiformes</taxon>
        <taxon>Ixodida</taxon>
        <taxon>Ixodoidea</taxon>
        <taxon>Ixodidae</taxon>
        <taxon>Rhipicephalinae</taxon>
        <taxon>Rhipicephalus</taxon>
        <taxon>Rhipicephalus</taxon>
    </lineage>
</organism>
<dbReference type="GO" id="GO:0008202">
    <property type="term" value="P:steroid metabolic process"/>
    <property type="evidence" value="ECO:0007669"/>
    <property type="project" value="TreeGrafter"/>
</dbReference>
<reference evidence="2" key="2">
    <citation type="submission" date="2021-09" db="EMBL/GenBank/DDBJ databases">
        <authorList>
            <person name="Jia N."/>
            <person name="Wang J."/>
            <person name="Shi W."/>
            <person name="Du L."/>
            <person name="Sun Y."/>
            <person name="Zhan W."/>
            <person name="Jiang J."/>
            <person name="Wang Q."/>
            <person name="Zhang B."/>
            <person name="Ji P."/>
            <person name="Sakyi L.B."/>
            <person name="Cui X."/>
            <person name="Yuan T."/>
            <person name="Jiang B."/>
            <person name="Yang W."/>
            <person name="Lam T.T.-Y."/>
            <person name="Chang Q."/>
            <person name="Ding S."/>
            <person name="Wang X."/>
            <person name="Zhu J."/>
            <person name="Ruan X."/>
            <person name="Zhao L."/>
            <person name="Wei J."/>
            <person name="Que T."/>
            <person name="Du C."/>
            <person name="Cheng J."/>
            <person name="Dai P."/>
            <person name="Han X."/>
            <person name="Huang E."/>
            <person name="Gao Y."/>
            <person name="Liu J."/>
            <person name="Shao H."/>
            <person name="Ye R."/>
            <person name="Li L."/>
            <person name="Wei W."/>
            <person name="Wang X."/>
            <person name="Wang C."/>
            <person name="Huo Q."/>
            <person name="Li W."/>
            <person name="Guo W."/>
            <person name="Chen H."/>
            <person name="Chen S."/>
            <person name="Zhou L."/>
            <person name="Zhou L."/>
            <person name="Ni X."/>
            <person name="Tian J."/>
            <person name="Zhou Y."/>
            <person name="Sheng Y."/>
            <person name="Liu T."/>
            <person name="Pan Y."/>
            <person name="Xia L."/>
            <person name="Li J."/>
            <person name="Zhao F."/>
            <person name="Cao W."/>
        </authorList>
    </citation>
    <scope>NUCLEOTIDE SEQUENCE</scope>
    <source>
        <strain evidence="2">Rsan-2018</strain>
        <tissue evidence="2">Larvae</tissue>
    </source>
</reference>
<dbReference type="InterPro" id="IPR020904">
    <property type="entry name" value="Sc_DH/Rdtase_CS"/>
</dbReference>
<dbReference type="PRINTS" id="PR00081">
    <property type="entry name" value="GDHRDH"/>
</dbReference>
<dbReference type="PANTHER" id="PTHR43313">
    <property type="entry name" value="SHORT-CHAIN DEHYDROGENASE/REDUCTASE FAMILY 9C"/>
    <property type="match status" value="1"/>
</dbReference>
<dbReference type="Pfam" id="PF00106">
    <property type="entry name" value="adh_short"/>
    <property type="match status" value="1"/>
</dbReference>
<name>A0A9D4PEW1_RHISA</name>
<sequence>MTHASAGCDSGFGHGLAKRLAHKGFLVFAGCLNTKSDGAQELSLLKNIIVLQMDVTKQEQVDDAFLAVKEKLGTRVLWSVVANAGIGSSGLLEWTTMETMKKMFDVNVFGVLRVIKRFLPLLRKSHGRVVTVASPIGRLAAPMVAPYCMTKIAVISMMDSFRRESRGRGVDFVTVEPAAYKTPIVWMFVDSKEHVTREFRKQSPEVIADYSQEDVDDWLKVTDKFSGPMIRKNPEECVDVLEKAVRETQPTTHYRSPWGTDFLLLSTILSLPSEVADIAVEIIRKVNLKIM</sequence>
<dbReference type="PANTHER" id="PTHR43313:SF36">
    <property type="entry name" value="D-BETA-HYDROXYBUTYRATE DEHYDROGENASE, MITOCHONDRIAL"/>
    <property type="match status" value="1"/>
</dbReference>
<protein>
    <submittedName>
        <fullName evidence="2">Uncharacterized protein</fullName>
    </submittedName>
</protein>
<dbReference type="InterPro" id="IPR002347">
    <property type="entry name" value="SDR_fam"/>
</dbReference>
<comment type="caution">
    <text evidence="2">The sequence shown here is derived from an EMBL/GenBank/DDBJ whole genome shotgun (WGS) entry which is preliminary data.</text>
</comment>
<dbReference type="Proteomes" id="UP000821837">
    <property type="component" value="Chromosome 8"/>
</dbReference>
<gene>
    <name evidence="2" type="ORF">HPB52_005856</name>
</gene>
<dbReference type="PROSITE" id="PS00061">
    <property type="entry name" value="ADH_SHORT"/>
    <property type="match status" value="1"/>
</dbReference>
<reference evidence="2" key="1">
    <citation type="journal article" date="2020" name="Cell">
        <title>Large-Scale Comparative Analyses of Tick Genomes Elucidate Their Genetic Diversity and Vector Capacities.</title>
        <authorList>
            <consortium name="Tick Genome and Microbiome Consortium (TIGMIC)"/>
            <person name="Jia N."/>
            <person name="Wang J."/>
            <person name="Shi W."/>
            <person name="Du L."/>
            <person name="Sun Y."/>
            <person name="Zhan W."/>
            <person name="Jiang J.F."/>
            <person name="Wang Q."/>
            <person name="Zhang B."/>
            <person name="Ji P."/>
            <person name="Bell-Sakyi L."/>
            <person name="Cui X.M."/>
            <person name="Yuan T.T."/>
            <person name="Jiang B.G."/>
            <person name="Yang W.F."/>
            <person name="Lam T.T."/>
            <person name="Chang Q.C."/>
            <person name="Ding S.J."/>
            <person name="Wang X.J."/>
            <person name="Zhu J.G."/>
            <person name="Ruan X.D."/>
            <person name="Zhao L."/>
            <person name="Wei J.T."/>
            <person name="Ye R.Z."/>
            <person name="Que T.C."/>
            <person name="Du C.H."/>
            <person name="Zhou Y.H."/>
            <person name="Cheng J.X."/>
            <person name="Dai P.F."/>
            <person name="Guo W.B."/>
            <person name="Han X.H."/>
            <person name="Huang E.J."/>
            <person name="Li L.F."/>
            <person name="Wei W."/>
            <person name="Gao Y.C."/>
            <person name="Liu J.Z."/>
            <person name="Shao H.Z."/>
            <person name="Wang X."/>
            <person name="Wang C.C."/>
            <person name="Yang T.C."/>
            <person name="Huo Q.B."/>
            <person name="Li W."/>
            <person name="Chen H.Y."/>
            <person name="Chen S.E."/>
            <person name="Zhou L.G."/>
            <person name="Ni X.B."/>
            <person name="Tian J.H."/>
            <person name="Sheng Y."/>
            <person name="Liu T."/>
            <person name="Pan Y.S."/>
            <person name="Xia L.Y."/>
            <person name="Li J."/>
            <person name="Zhao F."/>
            <person name="Cao W.C."/>
        </authorList>
    </citation>
    <scope>NUCLEOTIDE SEQUENCE</scope>
    <source>
        <strain evidence="2">Rsan-2018</strain>
    </source>
</reference>
<evidence type="ECO:0000313" key="2">
    <source>
        <dbReference type="EMBL" id="KAH7939093.1"/>
    </source>
</evidence>
<dbReference type="EMBL" id="JABSTV010001254">
    <property type="protein sequence ID" value="KAH7939093.1"/>
    <property type="molecule type" value="Genomic_DNA"/>
</dbReference>
<evidence type="ECO:0000256" key="1">
    <source>
        <dbReference type="ARBA" id="ARBA00023002"/>
    </source>
</evidence>
<accession>A0A9D4PEW1</accession>
<keyword evidence="3" id="KW-1185">Reference proteome</keyword>
<dbReference type="AlphaFoldDB" id="A0A9D4PEW1"/>
<dbReference type="VEuPathDB" id="VectorBase:RSAN_038650"/>
<dbReference type="InterPro" id="IPR036291">
    <property type="entry name" value="NAD(P)-bd_dom_sf"/>
</dbReference>
<dbReference type="SUPFAM" id="SSF51735">
    <property type="entry name" value="NAD(P)-binding Rossmann-fold domains"/>
    <property type="match status" value="1"/>
</dbReference>
<dbReference type="GO" id="GO:0016491">
    <property type="term" value="F:oxidoreductase activity"/>
    <property type="evidence" value="ECO:0007669"/>
    <property type="project" value="UniProtKB-KW"/>
</dbReference>
<evidence type="ECO:0000313" key="3">
    <source>
        <dbReference type="Proteomes" id="UP000821837"/>
    </source>
</evidence>